<dbReference type="AlphaFoldDB" id="A0A9W3ALX3"/>
<keyword evidence="3" id="KW-0479">Metal-binding</keyword>
<keyword evidence="10" id="KW-1185">Reference proteome</keyword>
<dbReference type="GO" id="GO:0097745">
    <property type="term" value="P:mitochondrial tRNA 5'-end processing"/>
    <property type="evidence" value="ECO:0007669"/>
    <property type="project" value="TreeGrafter"/>
</dbReference>
<dbReference type="GO" id="GO:0004526">
    <property type="term" value="F:ribonuclease P activity"/>
    <property type="evidence" value="ECO:0007669"/>
    <property type="project" value="TreeGrafter"/>
</dbReference>
<evidence type="ECO:0000256" key="4">
    <source>
        <dbReference type="ARBA" id="ARBA00022801"/>
    </source>
</evidence>
<dbReference type="Pfam" id="PF16953">
    <property type="entry name" value="PRORP"/>
    <property type="match status" value="1"/>
</dbReference>
<dbReference type="GO" id="GO:0030678">
    <property type="term" value="C:mitochondrial ribonuclease P complex"/>
    <property type="evidence" value="ECO:0007669"/>
    <property type="project" value="TreeGrafter"/>
</dbReference>
<dbReference type="Gene3D" id="3.40.50.11980">
    <property type="match status" value="1"/>
</dbReference>
<reference evidence="11" key="1">
    <citation type="submission" date="2025-08" db="UniProtKB">
        <authorList>
            <consortium name="RefSeq"/>
        </authorList>
    </citation>
    <scope>IDENTIFICATION</scope>
</reference>
<feature type="domain" description="PRORP" evidence="9">
    <location>
        <begin position="380"/>
        <end position="591"/>
    </location>
</feature>
<dbReference type="GO" id="GO:0046872">
    <property type="term" value="F:metal ion binding"/>
    <property type="evidence" value="ECO:0007669"/>
    <property type="project" value="UniProtKB-KW"/>
</dbReference>
<evidence type="ECO:0000256" key="7">
    <source>
        <dbReference type="ARBA" id="ARBA00023128"/>
    </source>
</evidence>
<dbReference type="Proteomes" id="UP001165740">
    <property type="component" value="Chromosome 6"/>
</dbReference>
<evidence type="ECO:0000313" key="10">
    <source>
        <dbReference type="Proteomes" id="UP001165740"/>
    </source>
</evidence>
<keyword evidence="7" id="KW-0496">Mitochondrion</keyword>
<proteinExistence type="inferred from homology"/>
<accession>A0A9W3ALX3</accession>
<evidence type="ECO:0000256" key="1">
    <source>
        <dbReference type="ARBA" id="ARBA00004173"/>
    </source>
</evidence>
<evidence type="ECO:0000256" key="3">
    <source>
        <dbReference type="ARBA" id="ARBA00022723"/>
    </source>
</evidence>
<dbReference type="InterPro" id="IPR031595">
    <property type="entry name" value="PRORP_C"/>
</dbReference>
<feature type="compositionally biased region" description="Basic and acidic residues" evidence="8">
    <location>
        <begin position="626"/>
        <end position="640"/>
    </location>
</feature>
<dbReference type="OrthoDB" id="46913at2759"/>
<dbReference type="PANTHER" id="PTHR13547:SF1">
    <property type="entry name" value="MITOCHONDRIAL RIBONUCLEASE P CATALYTIC SUBUNIT"/>
    <property type="match status" value="1"/>
</dbReference>
<dbReference type="OMA" id="VKEPIRY"/>
<dbReference type="PANTHER" id="PTHR13547">
    <property type="match status" value="1"/>
</dbReference>
<evidence type="ECO:0000256" key="2">
    <source>
        <dbReference type="ARBA" id="ARBA00007626"/>
    </source>
</evidence>
<evidence type="ECO:0000259" key="9">
    <source>
        <dbReference type="Pfam" id="PF16953"/>
    </source>
</evidence>
<dbReference type="RefSeq" id="XP_055888255.1">
    <property type="nucleotide sequence ID" value="XM_056032280.1"/>
</dbReference>
<name>A0A9W3ALX3_BIOGL</name>
<keyword evidence="5" id="KW-0862">Zinc</keyword>
<dbReference type="GO" id="GO:0001682">
    <property type="term" value="P:tRNA 5'-leader removal"/>
    <property type="evidence" value="ECO:0007669"/>
    <property type="project" value="TreeGrafter"/>
</dbReference>
<dbReference type="GeneID" id="106060539"/>
<keyword evidence="6" id="KW-0809">Transit peptide</keyword>
<gene>
    <name evidence="11" type="primary">LOC106060539</name>
</gene>
<comment type="subcellular location">
    <subcellularLocation>
        <location evidence="1">Mitochondrion</location>
    </subcellularLocation>
</comment>
<evidence type="ECO:0000313" key="11">
    <source>
        <dbReference type="RefSeq" id="XP_055888255.1"/>
    </source>
</evidence>
<organism evidence="10 11">
    <name type="scientific">Biomphalaria glabrata</name>
    <name type="common">Bloodfluke planorb</name>
    <name type="synonym">Freshwater snail</name>
    <dbReference type="NCBI Taxonomy" id="6526"/>
    <lineage>
        <taxon>Eukaryota</taxon>
        <taxon>Metazoa</taxon>
        <taxon>Spiralia</taxon>
        <taxon>Lophotrochozoa</taxon>
        <taxon>Mollusca</taxon>
        <taxon>Gastropoda</taxon>
        <taxon>Heterobranchia</taxon>
        <taxon>Euthyneura</taxon>
        <taxon>Panpulmonata</taxon>
        <taxon>Hygrophila</taxon>
        <taxon>Lymnaeoidea</taxon>
        <taxon>Planorbidae</taxon>
        <taxon>Biomphalaria</taxon>
    </lineage>
</organism>
<comment type="similarity">
    <text evidence="2">Belongs to the PPR family. P subfamily.</text>
</comment>
<sequence>MLALNHGHTVARPHYQQRCPCECRTGQSENRMLFHSTSRFLIPYSSRFNILKCKYLVLQTLHQPNKNFSTLYFFHPSVQIDKVFHDLPDNLLYKHLPSKIGFKRRVASLYSTSTVSEDHKIEDDKPSARTPIRKERMEGQELLRMTLSQKSELTAEDWTQLGEKLTANVKENWQVLCMHTIYIDGNLNAGKSLISYLNQQNIELSPIILTFYIGLLGKTANHSEDQEKEMMHYFNVLKSKLDVFDAASIEVLVSGISKTRYYLECLPLLKLYQEFNSLSQSLLCDLLEAGLKYMNDEVIKMAFSEFNFGDAEVLNITLRVPKMVQTCLVSGNEKGFEMLMDFLRQHRLNLPKSGLDNIVEHFQSYQPDKWRMQFGQSHPKRGTCNVCHTQLKEIEITESEFSAVRKAFLSQVIIGKNVFYKSNPLEVKNFIHFVKVRGPFDIVVDGLNVLYKGHGPPSKSKLQPVLSYLMRQNQRVLLLGNKVLMKCLPKITNPELFHVFLTETTKADDVFYLYAALHSGIDCLILTSDKLRDHRFLMQKDLRPIFNKWIQKVQIHHWFNDTTTFAVLRRDVFDLGPVKDEGGWHLPVNEVDKNFPFGKNSLLCLRHKDWKQASSPDPVLPHSSIKAHDHRSPGQKTDNLKQMDKDFQESLDQLRHFYKEMNVKKDKVDNRKRVDNVEWFKM</sequence>
<evidence type="ECO:0000256" key="6">
    <source>
        <dbReference type="ARBA" id="ARBA00022946"/>
    </source>
</evidence>
<protein>
    <submittedName>
        <fullName evidence="11">Mitochondrial ribonuclease P catalytic subunit-like isoform X1</fullName>
    </submittedName>
</protein>
<keyword evidence="4" id="KW-0378">Hydrolase</keyword>
<evidence type="ECO:0000256" key="5">
    <source>
        <dbReference type="ARBA" id="ARBA00022833"/>
    </source>
</evidence>
<evidence type="ECO:0000256" key="8">
    <source>
        <dbReference type="SAM" id="MobiDB-lite"/>
    </source>
</evidence>
<feature type="region of interest" description="Disordered" evidence="8">
    <location>
        <begin position="614"/>
        <end position="640"/>
    </location>
</feature>